<name>A0A2I8ETI4_9BURK</name>
<evidence type="ECO:0000259" key="3">
    <source>
        <dbReference type="Pfam" id="PF24801"/>
    </source>
</evidence>
<feature type="region of interest" description="Disordered" evidence="1">
    <location>
        <begin position="1"/>
        <end position="32"/>
    </location>
</feature>
<feature type="domain" description="Tip attachment protein J HDII-ins2" evidence="3">
    <location>
        <begin position="100"/>
        <end position="229"/>
    </location>
</feature>
<dbReference type="KEGG" id="pter:C2L65_25210"/>
<dbReference type="InterPro" id="IPR032876">
    <property type="entry name" value="J_dom"/>
</dbReference>
<dbReference type="InterPro" id="IPR055385">
    <property type="entry name" value="GpJ_HDII-ins2"/>
</dbReference>
<feature type="compositionally biased region" description="Gly residues" evidence="1">
    <location>
        <begin position="11"/>
        <end position="24"/>
    </location>
</feature>
<dbReference type="EMBL" id="CP026112">
    <property type="protein sequence ID" value="AUT62876.1"/>
    <property type="molecule type" value="Genomic_DNA"/>
</dbReference>
<evidence type="ECO:0000256" key="1">
    <source>
        <dbReference type="SAM" id="MobiDB-lite"/>
    </source>
</evidence>
<organism evidence="4 5">
    <name type="scientific">Paraburkholderia terrae</name>
    <dbReference type="NCBI Taxonomy" id="311230"/>
    <lineage>
        <taxon>Bacteria</taxon>
        <taxon>Pseudomonadati</taxon>
        <taxon>Pseudomonadota</taxon>
        <taxon>Betaproteobacteria</taxon>
        <taxon>Burkholderiales</taxon>
        <taxon>Burkholderiaceae</taxon>
        <taxon>Paraburkholderia</taxon>
    </lineage>
</organism>
<dbReference type="InterPro" id="IPR053171">
    <property type="entry name" value="Viral_Tip_Attach_Protein"/>
</dbReference>
<protein>
    <submittedName>
        <fullName evidence="4">Host specificity protein J</fullName>
    </submittedName>
</protein>
<dbReference type="Pfam" id="PF24801">
    <property type="entry name" value="FNIII-A_GpJ"/>
    <property type="match status" value="1"/>
</dbReference>
<dbReference type="RefSeq" id="WP_042312383.1">
    <property type="nucleotide sequence ID" value="NZ_CP026112.1"/>
</dbReference>
<sequence>MKTGLPVPVIGAGGGGGKGGGGGSRSPIEEPDSLRSVQYARVINLLCEGEIEGIVGDAQGIYVDDTPLANADGSWNFTGAGIEWRPGTPYQTPITGFSATESESSVSVTVTNAAPVVRSVTNPNLNAVRVTLGFPQLTTTNTETGDLTGASVQIAIDVQKNGGGFQQMCVDTITGKTTSRYQRSYRVMLSRFGVVGGTYDIRVRRITPDSTSSYVVDTFQWETMTEIVDSQLNYPYSAIVGVQVGASTFKQVPKLAFDVKLRRIQVPSNYDPATRVYSGVWDGTFKTAWTDNPAWILYDLATTVRFGLGAYLTPEQVDKWTLYDIAQYCDGMVQNGFGTLEPRYTCNVYIQTRTEAISLLQQIASIFNAMLYWSGGMLTVSADKPADPVMAYAPANVIDGVFTYTGTPLNQRHTTALVTWNDPANRYEQAIEYVEDRDAIDQWGIRELQIQALGCTSRGQAHRVGKWALLTEQLLSETVTFRTGVNAAYTRPGDVFTTTDPVRAGFRSGGRILAATDTYVEIDDTVSLSAAAAYTISVLLPDGTFQSRPVWVQTPGDTTTLFVTQAFSQVPLVMSVWSLSSSEAQNEQWRCIAVTEDETGNYEIAGIAYRPDKFAAIESDIKLEPIPTGLIDPFSIGPCTELDVTESLYQISPVVVGARATFSWFAPLGAVRYLVAYQFESDSPVYVDVFMNSLDIQPTQEGQWTFTVWAFNALGIRSAAASLTKELLALTMPPDDVQGFQLDIYNDAANLQWVQSKNLDVIVGGQVVIRFSTRMSTEVSWEEANEIQRFAGGTTNGFVPLMKGTYFAKFSNSSGKFSQNAAMLISTTGPLRDYNLVEDMKQQPTFAGEKVYTEVRTGVLYLSQDAHGYAISTTGGYYFDHAIDLGKVYTVRCTSYLEGAAYDFFNDVDTWPDWDAVLDVDGTKIDEGGGIVLASLTNVDPTTAADEDWSPWTRLVAADLTFRAARFSLALHVKDNTQGIGIIELGVTVDVPDRIESRNNVPIDAAGSVITFTVPFKDTPAIAIVAQGLQTGDKWYIDQQSASGFRIRFQDSNGAGIAKTCDWIARGYGYEHTDLDGLGYARLATFDTPAVFSKRSLIGPKLAKGTRP</sequence>
<gene>
    <name evidence="4" type="ORF">C2L65_25210</name>
</gene>
<evidence type="ECO:0000313" key="5">
    <source>
        <dbReference type="Proteomes" id="UP000243502"/>
    </source>
</evidence>
<reference evidence="4 5" key="1">
    <citation type="submission" date="2018-01" db="EMBL/GenBank/DDBJ databases">
        <title>Species boundaries and ecological features among Paraburkholderia terrae DSMZ17804T, P. hospita DSMZ17164T and P. caribensis DSMZ13236T.</title>
        <authorList>
            <person name="Pratama A.A."/>
        </authorList>
    </citation>
    <scope>NUCLEOTIDE SEQUENCE [LARGE SCALE GENOMIC DNA]</scope>
    <source>
        <strain evidence="4 5">DSM 17804</strain>
    </source>
</reference>
<dbReference type="Proteomes" id="UP000243502">
    <property type="component" value="Chromosome 2"/>
</dbReference>
<evidence type="ECO:0000259" key="2">
    <source>
        <dbReference type="Pfam" id="PF13550"/>
    </source>
</evidence>
<accession>A0A2I8ETI4</accession>
<dbReference type="OrthoDB" id="109844at2"/>
<dbReference type="Pfam" id="PF13550">
    <property type="entry name" value="Phage-tail_3"/>
    <property type="match status" value="1"/>
</dbReference>
<dbReference type="PANTHER" id="PTHR36251">
    <property type="entry name" value="FELS-1 PROPHAGE HOST SPECIFICITY PROTEIN-RELATED"/>
    <property type="match status" value="1"/>
</dbReference>
<dbReference type="AlphaFoldDB" id="A0A2I8ETI4"/>
<proteinExistence type="predicted"/>
<evidence type="ECO:0000313" key="4">
    <source>
        <dbReference type="EMBL" id="AUT62876.1"/>
    </source>
</evidence>
<dbReference type="PANTHER" id="PTHR36251:SF2">
    <property type="entry name" value="GIFSY-2 PROPHAGE HOST SPECIFICITY PROTEIN J, PHAGE LAMBDA"/>
    <property type="match status" value="1"/>
</dbReference>
<feature type="domain" description="Tip attachment protein J" evidence="2">
    <location>
        <begin position="353"/>
        <end position="512"/>
    </location>
</feature>